<organism evidence="1 2">
    <name type="scientific">Acaulospora colombiana</name>
    <dbReference type="NCBI Taxonomy" id="27376"/>
    <lineage>
        <taxon>Eukaryota</taxon>
        <taxon>Fungi</taxon>
        <taxon>Fungi incertae sedis</taxon>
        <taxon>Mucoromycota</taxon>
        <taxon>Glomeromycotina</taxon>
        <taxon>Glomeromycetes</taxon>
        <taxon>Diversisporales</taxon>
        <taxon>Acaulosporaceae</taxon>
        <taxon>Acaulospora</taxon>
    </lineage>
</organism>
<protein>
    <submittedName>
        <fullName evidence="1">10759_t:CDS:1</fullName>
    </submittedName>
</protein>
<evidence type="ECO:0000313" key="1">
    <source>
        <dbReference type="EMBL" id="CAG8464582.1"/>
    </source>
</evidence>
<evidence type="ECO:0000313" key="2">
    <source>
        <dbReference type="Proteomes" id="UP000789525"/>
    </source>
</evidence>
<dbReference type="Proteomes" id="UP000789525">
    <property type="component" value="Unassembled WGS sequence"/>
</dbReference>
<comment type="caution">
    <text evidence="1">The sequence shown here is derived from an EMBL/GenBank/DDBJ whole genome shotgun (WGS) entry which is preliminary data.</text>
</comment>
<dbReference type="EMBL" id="CAJVPT010001548">
    <property type="protein sequence ID" value="CAG8464582.1"/>
    <property type="molecule type" value="Genomic_DNA"/>
</dbReference>
<keyword evidence="2" id="KW-1185">Reference proteome</keyword>
<name>A0ACA9KBN9_9GLOM</name>
<reference evidence="1" key="1">
    <citation type="submission" date="2021-06" db="EMBL/GenBank/DDBJ databases">
        <authorList>
            <person name="Kallberg Y."/>
            <person name="Tangrot J."/>
            <person name="Rosling A."/>
        </authorList>
    </citation>
    <scope>NUCLEOTIDE SEQUENCE</scope>
    <source>
        <strain evidence="1">CL356</strain>
    </source>
</reference>
<sequence length="235" mass="26461">MVKFMIRADKLRDQVRSRRAGVGGGGRPDDSSSHEKSKTPSVRENSESQGLVLFELQGELETVHEDIRGKEIGKLQFGENVGYLIFIPLQEMLPGKRIRSNGTPMIRVGHWTVAGQIIELEKPIMVVKRRSLPPQQVTPGLKDVKSDNMQLDFRSESSMLAENFQRSVEMVSGLAKDLEMEDYDDDNLEVNEIPRPGINSHKPMAQGRSSDKEIIKLENLNVEYDAIQEDVNTSD</sequence>
<accession>A0ACA9KBN9</accession>
<gene>
    <name evidence="1" type="ORF">ACOLOM_LOCUS1317</name>
</gene>
<proteinExistence type="predicted"/>